<dbReference type="Gene3D" id="3.90.25.10">
    <property type="entry name" value="UDP-galactose 4-epimerase, domain 1"/>
    <property type="match status" value="1"/>
</dbReference>
<evidence type="ECO:0000313" key="9">
    <source>
        <dbReference type="Proteomes" id="UP000199379"/>
    </source>
</evidence>
<dbReference type="EMBL" id="FNYD01000016">
    <property type="protein sequence ID" value="SEK06326.1"/>
    <property type="molecule type" value="Genomic_DNA"/>
</dbReference>
<dbReference type="RefSeq" id="WP_092371167.1">
    <property type="nucleotide sequence ID" value="NZ_BMGV01000015.1"/>
</dbReference>
<dbReference type="NCBIfam" id="TIGR01214">
    <property type="entry name" value="rmlD"/>
    <property type="match status" value="1"/>
</dbReference>
<sequence>MTVLVFGQTGQVARELAARGGVRCLGRDAADLSDPGACAAAIREAAPRAVINAAAYTGVDKAEEEEALANVVNGDAPGAMAAECAALGIPLVHISTDYVFDGSGAAPWRPEDATGPLGAYGRTKLAGERAVTGAGGGHVVLRTSWVVSAHGSNFVKTMLRLGRERDALRIVADQVGGPTPARAIAAACLEIAGQLARDPGKSGVHHFAGTPDVSWAGFAREIFAKAGIACDVADIPSADYPTPAQRPLNSRLDCTGLETVFGITRPDWRAGLRDILKDLGEIA</sequence>
<dbReference type="Proteomes" id="UP000199379">
    <property type="component" value="Unassembled WGS sequence"/>
</dbReference>
<evidence type="ECO:0000256" key="2">
    <source>
        <dbReference type="ARBA" id="ARBA00010944"/>
    </source>
</evidence>
<evidence type="ECO:0000256" key="4">
    <source>
        <dbReference type="ARBA" id="ARBA00017099"/>
    </source>
</evidence>
<name>A0A1H7DX52_9RHOB</name>
<keyword evidence="6" id="KW-0521">NADP</keyword>
<dbReference type="GO" id="GO:0019305">
    <property type="term" value="P:dTDP-rhamnose biosynthetic process"/>
    <property type="evidence" value="ECO:0007669"/>
    <property type="project" value="UniProtKB-UniPathway"/>
</dbReference>
<dbReference type="SUPFAM" id="SSF51735">
    <property type="entry name" value="NAD(P)-binding Rossmann-fold domains"/>
    <property type="match status" value="1"/>
</dbReference>
<dbReference type="CDD" id="cd05254">
    <property type="entry name" value="dTDP_HR_like_SDR_e"/>
    <property type="match status" value="1"/>
</dbReference>
<dbReference type="InterPro" id="IPR005913">
    <property type="entry name" value="dTDP_dehydrorham_reduct"/>
</dbReference>
<dbReference type="PANTHER" id="PTHR10491">
    <property type="entry name" value="DTDP-4-DEHYDRORHAMNOSE REDUCTASE"/>
    <property type="match status" value="1"/>
</dbReference>
<feature type="domain" description="RmlD-like substrate binding" evidence="7">
    <location>
        <begin position="1"/>
        <end position="279"/>
    </location>
</feature>
<protein>
    <recommendedName>
        <fullName evidence="4 6">dTDP-4-dehydrorhamnose reductase</fullName>
        <ecNumber evidence="3 6">1.1.1.133</ecNumber>
    </recommendedName>
</protein>
<keyword evidence="9" id="KW-1185">Reference proteome</keyword>
<keyword evidence="6" id="KW-0560">Oxidoreductase</keyword>
<comment type="cofactor">
    <cofactor evidence="6">
        <name>Mg(2+)</name>
        <dbReference type="ChEBI" id="CHEBI:18420"/>
    </cofactor>
    <text evidence="6">Binds 1 Mg(2+) ion per monomer.</text>
</comment>
<gene>
    <name evidence="8" type="ORF">SAMN05444007_1167</name>
</gene>
<evidence type="ECO:0000256" key="6">
    <source>
        <dbReference type="RuleBase" id="RU364082"/>
    </source>
</evidence>
<evidence type="ECO:0000256" key="1">
    <source>
        <dbReference type="ARBA" id="ARBA00004781"/>
    </source>
</evidence>
<comment type="similarity">
    <text evidence="2 6">Belongs to the dTDP-4-dehydrorhamnose reductase family.</text>
</comment>
<evidence type="ECO:0000313" key="8">
    <source>
        <dbReference type="EMBL" id="SEK06326.1"/>
    </source>
</evidence>
<dbReference type="EC" id="1.1.1.133" evidence="3 6"/>
<dbReference type="InterPro" id="IPR036291">
    <property type="entry name" value="NAD(P)-bd_dom_sf"/>
</dbReference>
<dbReference type="InterPro" id="IPR029903">
    <property type="entry name" value="RmlD-like-bd"/>
</dbReference>
<dbReference type="Pfam" id="PF04321">
    <property type="entry name" value="RmlD_sub_bind"/>
    <property type="match status" value="1"/>
</dbReference>
<reference evidence="8 9" key="1">
    <citation type="submission" date="2016-10" db="EMBL/GenBank/DDBJ databases">
        <authorList>
            <person name="de Groot N.N."/>
        </authorList>
    </citation>
    <scope>NUCLEOTIDE SEQUENCE [LARGE SCALE GENOMIC DNA]</scope>
    <source>
        <strain evidence="8 9">DSM 29340</strain>
    </source>
</reference>
<dbReference type="UniPathway" id="UPA00124"/>
<evidence type="ECO:0000256" key="3">
    <source>
        <dbReference type="ARBA" id="ARBA00012929"/>
    </source>
</evidence>
<dbReference type="Gene3D" id="3.40.50.720">
    <property type="entry name" value="NAD(P)-binding Rossmann-like Domain"/>
    <property type="match status" value="1"/>
</dbReference>
<dbReference type="PANTHER" id="PTHR10491:SF4">
    <property type="entry name" value="METHIONINE ADENOSYLTRANSFERASE 2 SUBUNIT BETA"/>
    <property type="match status" value="1"/>
</dbReference>
<dbReference type="AlphaFoldDB" id="A0A1H7DX52"/>
<organism evidence="8 9">
    <name type="scientific">Cribrihabitans marinus</name>
    <dbReference type="NCBI Taxonomy" id="1227549"/>
    <lineage>
        <taxon>Bacteria</taxon>
        <taxon>Pseudomonadati</taxon>
        <taxon>Pseudomonadota</taxon>
        <taxon>Alphaproteobacteria</taxon>
        <taxon>Rhodobacterales</taxon>
        <taxon>Paracoccaceae</taxon>
        <taxon>Cribrihabitans</taxon>
    </lineage>
</organism>
<comment type="catalytic activity">
    <reaction evidence="5 6">
        <text>dTDP-beta-L-rhamnose + NADP(+) = dTDP-4-dehydro-beta-L-rhamnose + NADPH + H(+)</text>
        <dbReference type="Rhea" id="RHEA:21796"/>
        <dbReference type="ChEBI" id="CHEBI:15378"/>
        <dbReference type="ChEBI" id="CHEBI:57510"/>
        <dbReference type="ChEBI" id="CHEBI:57783"/>
        <dbReference type="ChEBI" id="CHEBI:58349"/>
        <dbReference type="ChEBI" id="CHEBI:62830"/>
        <dbReference type="EC" id="1.1.1.133"/>
    </reaction>
</comment>
<dbReference type="OrthoDB" id="9803892at2"/>
<accession>A0A1H7DX52</accession>
<comment type="pathway">
    <text evidence="1 6">Carbohydrate biosynthesis; dTDP-L-rhamnose biosynthesis.</text>
</comment>
<comment type="function">
    <text evidence="6">Catalyzes the reduction of dTDP-6-deoxy-L-lyxo-4-hexulose to yield dTDP-L-rhamnose.</text>
</comment>
<evidence type="ECO:0000256" key="5">
    <source>
        <dbReference type="ARBA" id="ARBA00048200"/>
    </source>
</evidence>
<dbReference type="GO" id="GO:0008831">
    <property type="term" value="F:dTDP-4-dehydrorhamnose reductase activity"/>
    <property type="evidence" value="ECO:0007669"/>
    <property type="project" value="UniProtKB-EC"/>
</dbReference>
<dbReference type="STRING" id="1227549.SAMN05444007_1167"/>
<evidence type="ECO:0000259" key="7">
    <source>
        <dbReference type="Pfam" id="PF04321"/>
    </source>
</evidence>
<proteinExistence type="inferred from homology"/>